<dbReference type="SUPFAM" id="SSF102400">
    <property type="entry name" value="DNA polymerase III chi subunit"/>
    <property type="match status" value="1"/>
</dbReference>
<dbReference type="Pfam" id="PF04364">
    <property type="entry name" value="DNA_pol3_chi"/>
    <property type="match status" value="1"/>
</dbReference>
<dbReference type="InterPro" id="IPR007459">
    <property type="entry name" value="DNA_pol3_chi"/>
</dbReference>
<protein>
    <submittedName>
        <fullName evidence="1">DNA polymerase III subunit chi</fullName>
    </submittedName>
</protein>
<evidence type="ECO:0000313" key="2">
    <source>
        <dbReference type="Proteomes" id="UP000216779"/>
    </source>
</evidence>
<dbReference type="EMBL" id="NCBC01000536">
    <property type="protein sequence ID" value="OYV74613.1"/>
    <property type="molecule type" value="Genomic_DNA"/>
</dbReference>
<dbReference type="GO" id="GO:0003887">
    <property type="term" value="F:DNA-directed DNA polymerase activity"/>
    <property type="evidence" value="ECO:0007669"/>
    <property type="project" value="InterPro"/>
</dbReference>
<dbReference type="PANTHER" id="PTHR38767:SF1">
    <property type="entry name" value="DNA POLYMERASE III SUBUNIT CHI"/>
    <property type="match status" value="1"/>
</dbReference>
<organism evidence="1 2">
    <name type="scientific">Acidithiobacillus ferrivorans</name>
    <dbReference type="NCBI Taxonomy" id="160808"/>
    <lineage>
        <taxon>Bacteria</taxon>
        <taxon>Pseudomonadati</taxon>
        <taxon>Pseudomonadota</taxon>
        <taxon>Acidithiobacillia</taxon>
        <taxon>Acidithiobacillales</taxon>
        <taxon>Acidithiobacillaceae</taxon>
        <taxon>Acidithiobacillus</taxon>
    </lineage>
</organism>
<dbReference type="AlphaFoldDB" id="A0A257SMY2"/>
<proteinExistence type="predicted"/>
<gene>
    <name evidence="1" type="ORF">B7Z70_11650</name>
</gene>
<accession>A0A257SMY2</accession>
<comment type="caution">
    <text evidence="1">The sequence shown here is derived from an EMBL/GenBank/DDBJ whole genome shotgun (WGS) entry which is preliminary data.</text>
</comment>
<dbReference type="GO" id="GO:0032298">
    <property type="term" value="P:positive regulation of DNA-templated DNA replication initiation"/>
    <property type="evidence" value="ECO:0007669"/>
    <property type="project" value="TreeGrafter"/>
</dbReference>
<dbReference type="PANTHER" id="PTHR38767">
    <property type="entry name" value="DNA POLYMERASE III SUBUNIT CHI"/>
    <property type="match status" value="1"/>
</dbReference>
<dbReference type="GO" id="GO:0006260">
    <property type="term" value="P:DNA replication"/>
    <property type="evidence" value="ECO:0007669"/>
    <property type="project" value="InterPro"/>
</dbReference>
<reference evidence="1 2" key="1">
    <citation type="submission" date="2017-03" db="EMBL/GenBank/DDBJ databases">
        <title>Lifting the veil on microbial sulfur biogeochemistry in mining wastewaters.</title>
        <authorList>
            <person name="Kantor R.S."/>
            <person name="Colenbrander Nelson T."/>
            <person name="Marshall S."/>
            <person name="Bennett D."/>
            <person name="Apte S."/>
            <person name="Camacho D."/>
            <person name="Thomas B.C."/>
            <person name="Warren L.A."/>
            <person name="Banfield J.F."/>
        </authorList>
    </citation>
    <scope>NUCLEOTIDE SEQUENCE [LARGE SCALE GENOMIC DNA]</scope>
    <source>
        <strain evidence="1">21-59-9</strain>
    </source>
</reference>
<dbReference type="Gene3D" id="3.40.50.10110">
    <property type="entry name" value="DNA polymerase III subunit chi"/>
    <property type="match status" value="1"/>
</dbReference>
<sequence length="141" mass="15440">MPIASFYELPATLLTPAEQRRSICRVIAKAWQVLGEVDILCADPETAQAMDDLLWTFQGGAFIPHGIAADEPVRIHLSCASMPQSVKALALCIEVLPVTLPPCERLLDFVPADPQAKGAARERYRLCKSAGFTMQVHPLEL</sequence>
<dbReference type="GO" id="GO:0003677">
    <property type="term" value="F:DNA binding"/>
    <property type="evidence" value="ECO:0007669"/>
    <property type="project" value="InterPro"/>
</dbReference>
<evidence type="ECO:0000313" key="1">
    <source>
        <dbReference type="EMBL" id="OYV74613.1"/>
    </source>
</evidence>
<dbReference type="Proteomes" id="UP000216779">
    <property type="component" value="Unassembled WGS sequence"/>
</dbReference>
<dbReference type="InterPro" id="IPR036768">
    <property type="entry name" value="PolIII_chi_sf"/>
</dbReference>
<name>A0A257SMY2_9PROT</name>